<gene>
    <name evidence="1" type="ORF">QQ91_004110</name>
</gene>
<dbReference type="GO" id="GO:0003677">
    <property type="term" value="F:DNA binding"/>
    <property type="evidence" value="ECO:0007669"/>
    <property type="project" value="InterPro"/>
</dbReference>
<reference evidence="1" key="3">
    <citation type="submission" date="2020-02" db="EMBL/GenBank/DDBJ databases">
        <authorList>
            <person name="Sarangi A.N."/>
            <person name="Ghosh S."/>
            <person name="Mukherjee M."/>
            <person name="Tripathy S."/>
        </authorList>
    </citation>
    <scope>NUCLEOTIDE SEQUENCE</scope>
    <source>
        <strain evidence="1">BDU141951</strain>
    </source>
</reference>
<sequence length="167" mass="19141">MKPGSKYYPLYQRLAQLPDDTCTFTMDELEACIESKLPPTARQKSAWWANRSKGASQSQAWVQAGYHVDTVDFEQQRVVFKKFQTEYKIQREDGAIKWDQAAIRALRLHMNLTQSQFAEAMGVRRQTISEWENGVYAPDRSTMKHLGLVAKTSAFDPTDSYQPPTAE</sequence>
<dbReference type="SUPFAM" id="SSF47413">
    <property type="entry name" value="lambda repressor-like DNA-binding domains"/>
    <property type="match status" value="1"/>
</dbReference>
<dbReference type="InterPro" id="IPR001387">
    <property type="entry name" value="Cro/C1-type_HTH"/>
</dbReference>
<organism evidence="1">
    <name type="scientific">Lyngbya confervoides BDU141951</name>
    <dbReference type="NCBI Taxonomy" id="1574623"/>
    <lineage>
        <taxon>Bacteria</taxon>
        <taxon>Bacillati</taxon>
        <taxon>Cyanobacteriota</taxon>
        <taxon>Cyanophyceae</taxon>
        <taxon>Oscillatoriophycideae</taxon>
        <taxon>Oscillatoriales</taxon>
        <taxon>Microcoleaceae</taxon>
        <taxon>Lyngbya</taxon>
    </lineage>
</organism>
<dbReference type="InterPro" id="IPR010982">
    <property type="entry name" value="Lambda_DNA-bd_dom_sf"/>
</dbReference>
<dbReference type="EMBL" id="JTHE02000003">
    <property type="protein sequence ID" value="NEV66297.1"/>
    <property type="molecule type" value="Genomic_DNA"/>
</dbReference>
<evidence type="ECO:0000313" key="1">
    <source>
        <dbReference type="EMBL" id="NEV66297.1"/>
    </source>
</evidence>
<reference evidence="1" key="1">
    <citation type="submission" date="2014-11" db="EMBL/GenBank/DDBJ databases">
        <authorList>
            <person name="Malar M.C."/>
            <person name="Sen D."/>
            <person name="Tripathy S."/>
        </authorList>
    </citation>
    <scope>NUCLEOTIDE SEQUENCE</scope>
    <source>
        <strain evidence="1">BDU141951</strain>
    </source>
</reference>
<dbReference type="CDD" id="cd00093">
    <property type="entry name" value="HTH_XRE"/>
    <property type="match status" value="1"/>
</dbReference>
<dbReference type="Pfam" id="PF24698">
    <property type="entry name" value="DUF7662"/>
    <property type="match status" value="1"/>
</dbReference>
<accession>A0A0C1V3B7</accession>
<name>A0A0C1V3B7_9CYAN</name>
<dbReference type="PROSITE" id="PS50943">
    <property type="entry name" value="HTH_CROC1"/>
    <property type="match status" value="1"/>
</dbReference>
<comment type="caution">
    <text evidence="1">The sequence shown here is derived from an EMBL/GenBank/DDBJ whole genome shotgun (WGS) entry which is preliminary data.</text>
</comment>
<protein>
    <submittedName>
        <fullName evidence="1">Helix-turn-helix transcriptional regulator</fullName>
    </submittedName>
</protein>
<reference evidence="1" key="2">
    <citation type="journal article" date="2015" name="Genome Announc.">
        <title>Draft Genome Sequence of Filamentous Marine Cyanobacterium Lyngbya confervoides Strain BDU141951.</title>
        <authorList>
            <person name="Chandrababunaidu M.M."/>
            <person name="Sen D."/>
            <person name="Tripathy S."/>
        </authorList>
    </citation>
    <scope>NUCLEOTIDE SEQUENCE</scope>
    <source>
        <strain evidence="1">BDU141951</strain>
    </source>
</reference>
<proteinExistence type="predicted"/>
<dbReference type="AlphaFoldDB" id="A0A0C1V3B7"/>
<dbReference type="Gene3D" id="1.10.260.40">
    <property type="entry name" value="lambda repressor-like DNA-binding domains"/>
    <property type="match status" value="1"/>
</dbReference>
<dbReference type="SMART" id="SM00530">
    <property type="entry name" value="HTH_XRE"/>
    <property type="match status" value="1"/>
</dbReference>
<dbReference type="InterPro" id="IPR056079">
    <property type="entry name" value="DUF7662"/>
</dbReference>
<dbReference type="Pfam" id="PF01381">
    <property type="entry name" value="HTH_3"/>
    <property type="match status" value="1"/>
</dbReference>